<feature type="signal peptide" evidence="1">
    <location>
        <begin position="1"/>
        <end position="20"/>
    </location>
</feature>
<accession>A0A914DT00</accession>
<protein>
    <submittedName>
        <fullName evidence="3">Uncharacterized protein</fullName>
    </submittedName>
</protein>
<feature type="chain" id="PRO_5038077395" evidence="1">
    <location>
        <begin position="21"/>
        <end position="99"/>
    </location>
</feature>
<evidence type="ECO:0000313" key="3">
    <source>
        <dbReference type="WBParaSite" id="ACRNAN_scaffold364.g14734.t1"/>
    </source>
</evidence>
<sequence>MKNTSLFLTLTFLSVVIVYGILVDETPDNQLLEHASHLDDHPGKELFVPRYKRSGIDCIAACAVQGKSGGTCRKCPGYKSRACGDGWVCVCKGVTNYCN</sequence>
<keyword evidence="1" id="KW-0732">Signal</keyword>
<reference evidence="3" key="1">
    <citation type="submission" date="2022-11" db="UniProtKB">
        <authorList>
            <consortium name="WormBaseParasite"/>
        </authorList>
    </citation>
    <scope>IDENTIFICATION</scope>
</reference>
<dbReference type="AlphaFoldDB" id="A0A914DT00"/>
<dbReference type="WBParaSite" id="ACRNAN_scaffold364.g14734.t1">
    <property type="protein sequence ID" value="ACRNAN_scaffold364.g14734.t1"/>
    <property type="gene ID" value="ACRNAN_scaffold364.g14734"/>
</dbReference>
<evidence type="ECO:0000256" key="1">
    <source>
        <dbReference type="SAM" id="SignalP"/>
    </source>
</evidence>
<evidence type="ECO:0000313" key="2">
    <source>
        <dbReference type="Proteomes" id="UP000887540"/>
    </source>
</evidence>
<organism evidence="2 3">
    <name type="scientific">Acrobeloides nanus</name>
    <dbReference type="NCBI Taxonomy" id="290746"/>
    <lineage>
        <taxon>Eukaryota</taxon>
        <taxon>Metazoa</taxon>
        <taxon>Ecdysozoa</taxon>
        <taxon>Nematoda</taxon>
        <taxon>Chromadorea</taxon>
        <taxon>Rhabditida</taxon>
        <taxon>Tylenchina</taxon>
        <taxon>Cephalobomorpha</taxon>
        <taxon>Cephaloboidea</taxon>
        <taxon>Cephalobidae</taxon>
        <taxon>Acrobeloides</taxon>
    </lineage>
</organism>
<dbReference type="Proteomes" id="UP000887540">
    <property type="component" value="Unplaced"/>
</dbReference>
<proteinExistence type="predicted"/>
<keyword evidence="2" id="KW-1185">Reference proteome</keyword>
<name>A0A914DT00_9BILA</name>